<dbReference type="EMBL" id="JBAMIC010000014">
    <property type="protein sequence ID" value="KAK7096279.1"/>
    <property type="molecule type" value="Genomic_DNA"/>
</dbReference>
<dbReference type="Gene3D" id="2.60.40.10">
    <property type="entry name" value="Immunoglobulins"/>
    <property type="match status" value="1"/>
</dbReference>
<feature type="compositionally biased region" description="Basic and acidic residues" evidence="2">
    <location>
        <begin position="10"/>
        <end position="30"/>
    </location>
</feature>
<dbReference type="Proteomes" id="UP001374579">
    <property type="component" value="Unassembled WGS sequence"/>
</dbReference>
<dbReference type="Pfam" id="PF14646">
    <property type="entry name" value="MYCBPAP"/>
    <property type="match status" value="1"/>
</dbReference>
<protein>
    <recommendedName>
        <fullName evidence="5">MYCBP-associated protein</fullName>
    </recommendedName>
</protein>
<dbReference type="InterPro" id="IPR013783">
    <property type="entry name" value="Ig-like_fold"/>
</dbReference>
<keyword evidence="1" id="KW-0175">Coiled coil</keyword>
<dbReference type="AlphaFoldDB" id="A0AAN9B1W4"/>
<reference evidence="3 4" key="1">
    <citation type="submission" date="2024-02" db="EMBL/GenBank/DDBJ databases">
        <title>Chromosome-scale genome assembly of the rough periwinkle Littorina saxatilis.</title>
        <authorList>
            <person name="De Jode A."/>
            <person name="Faria R."/>
            <person name="Formenti G."/>
            <person name="Sims Y."/>
            <person name="Smith T.P."/>
            <person name="Tracey A."/>
            <person name="Wood J.M.D."/>
            <person name="Zagrodzka Z.B."/>
            <person name="Johannesson K."/>
            <person name="Butlin R.K."/>
            <person name="Leder E.H."/>
        </authorList>
    </citation>
    <scope>NUCLEOTIDE SEQUENCE [LARGE SCALE GENOMIC DNA]</scope>
    <source>
        <strain evidence="3">Snail1</strain>
        <tissue evidence="3">Muscle</tissue>
    </source>
</reference>
<sequence>MSSKLNVKQGKKDRPKSSDRLKGKRRDGTPDKSATPSQQAQDENRPPSRQIIWDEEIEKLQIKAEELDKIKAPVPPSEPRTPVHTKLTVRKMKPASELNKPKLRSVMVAKPASPDAQLKPIDMSGYAGPKYDEKGQVISHSILGSYDDFRREAVARGDLLDIPTPRIHDASHDEDNRLTVKYEKKRKRTTRETPRKSEDNALRHWQQKMIERKRQQGYISKLLQKAPEDLVMNQVDNFRTVQEDRYLIDRTIPFLDYGKGYRVGSEFWKQQERFGDELAGVHMTLTQSERGYPAPVEHVGIPNCVREEKGVEWEPEYQNPVHHPWHRSSYLQQRRKQLQPIIGELDPHKPDFAGLQVIGTSDPSGKQEAEKGWDEGMEADFDPAQFDHMTEEQKQQIQEDPFHEYPDVRGPPIFGPSLQFAGQTARWTGDSNSMAGQVGIEARVTLETYTGTRVTSYLEVVNDGTTSVFFDWKKLPKENPFDLIQPEVQRFYFNNSSGVVLPGETLRIPFVFKSDCAGVFTEQWLLETSPVLCGGAALALTLRGVALQEDKYQKQREELERDLETKQSMQIVTQLLEDMVGGIRTPVRCRSPVDAYITEEDIFHRHNPGLFYRHEAVMEMKQIHQQLVPEEERDTAVWDLCVLDIRDMIMALDEDDERKEALLVQLNNIASRLTFAPQIPVQQKLHNLCYKLLAEAVDSIVGQSTQIRHTMGMTAREMTDMFEETGRIRSSDSRKGARPADKGKQEPAKDGKKPAAAKDAKAGKAAKEPAKPDPKVKAPTPSGLKKTPVPTRPSGGGPGLPDPRTSTPTSPPQTPASHEHEQVQERKYLEKLYTQAFLILAEKADQMDQVFQDTLQAEAQANKFRPL</sequence>
<keyword evidence="4" id="KW-1185">Reference proteome</keyword>
<organism evidence="3 4">
    <name type="scientific">Littorina saxatilis</name>
    <dbReference type="NCBI Taxonomy" id="31220"/>
    <lineage>
        <taxon>Eukaryota</taxon>
        <taxon>Metazoa</taxon>
        <taxon>Spiralia</taxon>
        <taxon>Lophotrochozoa</taxon>
        <taxon>Mollusca</taxon>
        <taxon>Gastropoda</taxon>
        <taxon>Caenogastropoda</taxon>
        <taxon>Littorinimorpha</taxon>
        <taxon>Littorinoidea</taxon>
        <taxon>Littorinidae</taxon>
        <taxon>Littorina</taxon>
    </lineage>
</organism>
<proteinExistence type="predicted"/>
<feature type="region of interest" description="Disordered" evidence="2">
    <location>
        <begin position="1"/>
        <end position="53"/>
    </location>
</feature>
<evidence type="ECO:0000256" key="1">
    <source>
        <dbReference type="SAM" id="Coils"/>
    </source>
</evidence>
<feature type="compositionally biased region" description="Basic and acidic residues" evidence="2">
    <location>
        <begin position="724"/>
        <end position="776"/>
    </location>
</feature>
<gene>
    <name evidence="3" type="ORF">V1264_005590</name>
</gene>
<dbReference type="PANTHER" id="PTHR48421:SF1">
    <property type="entry name" value="MYCBP-ASSOCIATED PROTEIN"/>
    <property type="match status" value="1"/>
</dbReference>
<evidence type="ECO:0000313" key="4">
    <source>
        <dbReference type="Proteomes" id="UP001374579"/>
    </source>
</evidence>
<name>A0AAN9B1W4_9CAEN</name>
<feature type="region of interest" description="Disordered" evidence="2">
    <location>
        <begin position="724"/>
        <end position="825"/>
    </location>
</feature>
<feature type="compositionally biased region" description="Polar residues" evidence="2">
    <location>
        <begin position="32"/>
        <end position="41"/>
    </location>
</feature>
<evidence type="ECO:0000313" key="3">
    <source>
        <dbReference type="EMBL" id="KAK7096279.1"/>
    </source>
</evidence>
<accession>A0AAN9B1W4</accession>
<evidence type="ECO:0000256" key="2">
    <source>
        <dbReference type="SAM" id="MobiDB-lite"/>
    </source>
</evidence>
<comment type="caution">
    <text evidence="3">The sequence shown here is derived from an EMBL/GenBank/DDBJ whole genome shotgun (WGS) entry which is preliminary data.</text>
</comment>
<feature type="region of interest" description="Disordered" evidence="2">
    <location>
        <begin position="67"/>
        <end position="86"/>
    </location>
</feature>
<dbReference type="PANTHER" id="PTHR48421">
    <property type="entry name" value="MYCBP-ASSOCIATED PROTEIN"/>
    <property type="match status" value="1"/>
</dbReference>
<dbReference type="InterPro" id="IPR032707">
    <property type="entry name" value="MYCBPAP"/>
</dbReference>
<evidence type="ECO:0008006" key="5">
    <source>
        <dbReference type="Google" id="ProtNLM"/>
    </source>
</evidence>
<feature type="coiled-coil region" evidence="1">
    <location>
        <begin position="542"/>
        <end position="569"/>
    </location>
</feature>